<feature type="compositionally biased region" description="Basic and acidic residues" evidence="1">
    <location>
        <begin position="70"/>
        <end position="83"/>
    </location>
</feature>
<feature type="region of interest" description="Disordered" evidence="1">
    <location>
        <begin position="464"/>
        <end position="490"/>
    </location>
</feature>
<dbReference type="EMBL" id="CAVLGL010000046">
    <property type="protein sequence ID" value="CAK1582880.1"/>
    <property type="molecule type" value="Genomic_DNA"/>
</dbReference>
<keyword evidence="2" id="KW-0732">Signal</keyword>
<keyword evidence="4" id="KW-1185">Reference proteome</keyword>
<feature type="region of interest" description="Disordered" evidence="1">
    <location>
        <begin position="376"/>
        <end position="407"/>
    </location>
</feature>
<gene>
    <name evidence="3" type="ORF">PARMNEM_LOCUS4358</name>
</gene>
<sequence length="1087" mass="124239">MMQVLVALMVIGNIRCQDGYADQNNIHMHQITPNEKLVESSNSYSTSFVQNNPDSDSINSINAQYQGIDDTNKNSDYNRGERGKSRKIYRIKNPFQQQEEEVITKLQNSSQDSQTGASNQYAMMQYSLPPEQFLQQMRAQNQYHQQQQQVSTPIPTFEYTATPQPRYQYSTITPSHYDNGNQQYTPISITESKNSPQVYNPNTNTYQYNNNAYSFGIDAIQSTPSSVILYLSTSSPNNQYVGTTSSNYVSSPSPIYLSSPATLRSYISSTLANTQTGLPSYHSNINRQSSTVENNTLNYGTNQKTLNMQVNHYDNSGNRVQYPMHMQHQYQNEFPPSTPVPASSPYPDSSHSSWQNSMNYGSSNFPYSFQEFTQTNQQNVQNKQQETQQEPKQDYQNSDTHRVGSMPSANNLFLSFAQPDYQTLANNKNNGNDNEQQNRQGEMYSHGDYGWKLDSKKSLIKYDTSSSSENYPKLQSNNYETNSSSLNPTNRYVDNGKTYSNDQTSVMNPGKTDDTQEFVKLAAKAHENMKKQQQSYLNSLPSHTQSVQNVLSNTEMGNFVSGSNNNQKGILYENSNSRFNVQPEMISESPYYYSNTRESTLDSKMKQPFEQNNAIQNQIKNDPLNENPIPEMQMKINAGIEFNKGYNSTYINKDINDQNFRHNINPVTQTSYENKNIINGFNYRSKPGDVSLSESSYRLEHNYENPKQSELLYNSNIPSHKQHINDNMAPFHYLTQTNLDNIQFKNNLQQQAIQNQGNSDNISSLKLNDMPYRLTQGLSTGNFQPQNHFNHGILSTPIPIVLNQNVNSHQIDVAASILNNLMRNKPVEMISKPNYDPQIANLLPSLNGFKISNPYNLDLKLVSELLKGRTTSDDIYTPIRNQFNQPNPYRWDASQLQQLMLKNDNIGSLAALNDGISGLNSPYFEIHNRDRYPYPGVKYSRSQEEEDVVAVPSHNHPIGAVIEQDDLENEDREVSDTDIIDSGNDQFSIDNDEDEPKIHPNLKSTNDRYRHSFMLSRLFHQRRMPKVVIEEPYPLLKPPPIQTSKGRIRNGIEQSNRKQHVNKVKLSRGLKRGESLFEDKNFNKDLK</sequence>
<comment type="caution">
    <text evidence="3">The sequence shown here is derived from an EMBL/GenBank/DDBJ whole genome shotgun (WGS) entry which is preliminary data.</text>
</comment>
<proteinExistence type="predicted"/>
<feature type="compositionally biased region" description="Low complexity" evidence="1">
    <location>
        <begin position="376"/>
        <end position="390"/>
    </location>
</feature>
<name>A0AAV1KKB6_9NEOP</name>
<protein>
    <submittedName>
        <fullName evidence="3">Uncharacterized protein</fullName>
    </submittedName>
</protein>
<feature type="signal peptide" evidence="2">
    <location>
        <begin position="1"/>
        <end position="16"/>
    </location>
</feature>
<organism evidence="3 4">
    <name type="scientific">Parnassius mnemosyne</name>
    <name type="common">clouded apollo</name>
    <dbReference type="NCBI Taxonomy" id="213953"/>
    <lineage>
        <taxon>Eukaryota</taxon>
        <taxon>Metazoa</taxon>
        <taxon>Ecdysozoa</taxon>
        <taxon>Arthropoda</taxon>
        <taxon>Hexapoda</taxon>
        <taxon>Insecta</taxon>
        <taxon>Pterygota</taxon>
        <taxon>Neoptera</taxon>
        <taxon>Endopterygota</taxon>
        <taxon>Lepidoptera</taxon>
        <taxon>Glossata</taxon>
        <taxon>Ditrysia</taxon>
        <taxon>Papilionoidea</taxon>
        <taxon>Papilionidae</taxon>
        <taxon>Parnassiinae</taxon>
        <taxon>Parnassini</taxon>
        <taxon>Parnassius</taxon>
        <taxon>Driopa</taxon>
    </lineage>
</organism>
<evidence type="ECO:0000256" key="1">
    <source>
        <dbReference type="SAM" id="MobiDB-lite"/>
    </source>
</evidence>
<feature type="region of interest" description="Disordered" evidence="1">
    <location>
        <begin position="66"/>
        <end position="86"/>
    </location>
</feature>
<evidence type="ECO:0000256" key="2">
    <source>
        <dbReference type="SAM" id="SignalP"/>
    </source>
</evidence>
<dbReference type="AlphaFoldDB" id="A0AAV1KKB6"/>
<dbReference type="Proteomes" id="UP001314205">
    <property type="component" value="Unassembled WGS sequence"/>
</dbReference>
<feature type="chain" id="PRO_5043628767" evidence="2">
    <location>
        <begin position="17"/>
        <end position="1087"/>
    </location>
</feature>
<feature type="region of interest" description="Disordered" evidence="1">
    <location>
        <begin position="423"/>
        <end position="449"/>
    </location>
</feature>
<feature type="compositionally biased region" description="Low complexity" evidence="1">
    <location>
        <begin position="426"/>
        <end position="440"/>
    </location>
</feature>
<evidence type="ECO:0000313" key="3">
    <source>
        <dbReference type="EMBL" id="CAK1582880.1"/>
    </source>
</evidence>
<evidence type="ECO:0000313" key="4">
    <source>
        <dbReference type="Proteomes" id="UP001314205"/>
    </source>
</evidence>
<feature type="region of interest" description="Disordered" evidence="1">
    <location>
        <begin position="331"/>
        <end position="358"/>
    </location>
</feature>
<reference evidence="3 4" key="1">
    <citation type="submission" date="2023-11" db="EMBL/GenBank/DDBJ databases">
        <authorList>
            <person name="Hedman E."/>
            <person name="Englund M."/>
            <person name="Stromberg M."/>
            <person name="Nyberg Akerstrom W."/>
            <person name="Nylinder S."/>
            <person name="Jareborg N."/>
            <person name="Kallberg Y."/>
            <person name="Kronander E."/>
        </authorList>
    </citation>
    <scope>NUCLEOTIDE SEQUENCE [LARGE SCALE GENOMIC DNA]</scope>
</reference>
<accession>A0AAV1KKB6</accession>